<dbReference type="EMBL" id="JACHJV010000001">
    <property type="protein sequence ID" value="MBB4922278.1"/>
    <property type="molecule type" value="Genomic_DNA"/>
</dbReference>
<organism evidence="2 3">
    <name type="scientific">Kitasatospora kifunensis</name>
    <name type="common">Streptomyces kifunensis</name>
    <dbReference type="NCBI Taxonomy" id="58351"/>
    <lineage>
        <taxon>Bacteria</taxon>
        <taxon>Bacillati</taxon>
        <taxon>Actinomycetota</taxon>
        <taxon>Actinomycetes</taxon>
        <taxon>Kitasatosporales</taxon>
        <taxon>Streptomycetaceae</taxon>
        <taxon>Kitasatospora</taxon>
    </lineage>
</organism>
<dbReference type="Gene3D" id="1.10.10.10">
    <property type="entry name" value="Winged helix-like DNA-binding domain superfamily/Winged helix DNA-binding domain"/>
    <property type="match status" value="1"/>
</dbReference>
<name>A0A7W7QYR6_KITKI</name>
<gene>
    <name evidence="2" type="ORF">FHR34_001271</name>
</gene>
<protein>
    <recommendedName>
        <fullName evidence="1">HTH cro/C1-type domain-containing protein</fullName>
    </recommendedName>
</protein>
<proteinExistence type="predicted"/>
<dbReference type="AlphaFoldDB" id="A0A7W7QYR6"/>
<accession>A0A7W7QYR6</accession>
<sequence length="200" mass="22638">MIDMIKTPTVQQEGAIQFEYLPDGRGLLRPHVLIVCEGCSKEALVRADGSRRFCSKSCSTLIQHAEGRSRQLSGIEHYAWKGANAQYQALHMRVARARGRADHCEWRATAGCKSRKLEWSHVHETDPSVPQNYRSLCKTCHQRYDSQTGADHANAKLTALQVELIRQRYKAGGTSQQALADEYGVSQSAISRITRRRHYR</sequence>
<keyword evidence="3" id="KW-1185">Reference proteome</keyword>
<dbReference type="InterPro" id="IPR010982">
    <property type="entry name" value="Lambda_DNA-bd_dom_sf"/>
</dbReference>
<evidence type="ECO:0000313" key="2">
    <source>
        <dbReference type="EMBL" id="MBB4922278.1"/>
    </source>
</evidence>
<reference evidence="2 3" key="1">
    <citation type="submission" date="2020-08" db="EMBL/GenBank/DDBJ databases">
        <title>Sequencing the genomes of 1000 actinobacteria strains.</title>
        <authorList>
            <person name="Klenk H.-P."/>
        </authorList>
    </citation>
    <scope>NUCLEOTIDE SEQUENCE [LARGE SCALE GENOMIC DNA]</scope>
    <source>
        <strain evidence="2 3">DSM 41654</strain>
    </source>
</reference>
<comment type="caution">
    <text evidence="2">The sequence shown here is derived from an EMBL/GenBank/DDBJ whole genome shotgun (WGS) entry which is preliminary data.</text>
</comment>
<evidence type="ECO:0000313" key="3">
    <source>
        <dbReference type="Proteomes" id="UP000540506"/>
    </source>
</evidence>
<dbReference type="SUPFAM" id="SSF47413">
    <property type="entry name" value="lambda repressor-like DNA-binding domains"/>
    <property type="match status" value="1"/>
</dbReference>
<dbReference type="Pfam" id="PF01381">
    <property type="entry name" value="HTH_3"/>
    <property type="match status" value="1"/>
</dbReference>
<dbReference type="GO" id="GO:0003677">
    <property type="term" value="F:DNA binding"/>
    <property type="evidence" value="ECO:0007669"/>
    <property type="project" value="InterPro"/>
</dbReference>
<dbReference type="InterPro" id="IPR036388">
    <property type="entry name" value="WH-like_DNA-bd_sf"/>
</dbReference>
<dbReference type="Proteomes" id="UP000540506">
    <property type="component" value="Unassembled WGS sequence"/>
</dbReference>
<dbReference type="InterPro" id="IPR001387">
    <property type="entry name" value="Cro/C1-type_HTH"/>
</dbReference>
<evidence type="ECO:0000259" key="1">
    <source>
        <dbReference type="Pfam" id="PF01381"/>
    </source>
</evidence>
<feature type="domain" description="HTH cro/C1-type" evidence="1">
    <location>
        <begin position="165"/>
        <end position="195"/>
    </location>
</feature>